<evidence type="ECO:0000313" key="3">
    <source>
        <dbReference type="Proteomes" id="UP000006455"/>
    </source>
</evidence>
<dbReference type="AlphaFoldDB" id="J4JUX9"/>
<dbReference type="OrthoDB" id="4374214at2"/>
<name>J4JUX9_9MYCO</name>
<dbReference type="Pfam" id="PF10888">
    <property type="entry name" value="DUF2742"/>
    <property type="match status" value="1"/>
</dbReference>
<dbReference type="RefSeq" id="WP_007772750.1">
    <property type="nucleotide sequence ID" value="NZ_AFVW02000004.1"/>
</dbReference>
<gene>
    <name evidence="2" type="ORF">MCOL_V214094</name>
</gene>
<dbReference type="EMBL" id="AFVW02000004">
    <property type="protein sequence ID" value="EJO88067.1"/>
    <property type="molecule type" value="Genomic_DNA"/>
</dbReference>
<sequence>MTTPPRVGGGYRGECEPDPAQRRERTSPHRQTGSREIDWCAVAVFAAPLIYRYKSLPLPGTPAWCSLPAADPRKMAALILAGQYWAFDSALRQERQREASDAISGCADWAGFSRTLQQHRAFHIRRSP</sequence>
<accession>J4JUX9</accession>
<evidence type="ECO:0000256" key="1">
    <source>
        <dbReference type="SAM" id="MobiDB-lite"/>
    </source>
</evidence>
<dbReference type="InterPro" id="IPR024384">
    <property type="entry name" value="DUF2742"/>
</dbReference>
<organism evidence="2 3">
    <name type="scientific">Mycobacterium colombiense CECT 3035</name>
    <dbReference type="NCBI Taxonomy" id="1041522"/>
    <lineage>
        <taxon>Bacteria</taxon>
        <taxon>Bacillati</taxon>
        <taxon>Actinomycetota</taxon>
        <taxon>Actinomycetes</taxon>
        <taxon>Mycobacteriales</taxon>
        <taxon>Mycobacteriaceae</taxon>
        <taxon>Mycobacterium</taxon>
        <taxon>Mycobacterium avium complex (MAC)</taxon>
    </lineage>
</organism>
<dbReference type="Proteomes" id="UP000006455">
    <property type="component" value="Unassembled WGS sequence"/>
</dbReference>
<reference evidence="2 3" key="1">
    <citation type="journal article" date="2011" name="J. Bacteriol.">
        <title>Genome sequence of the Mycobacterium colombiense type strain, CECT 3035.</title>
        <authorList>
            <person name="Gonzalez-Perez M."/>
            <person name="Murcia M.I."/>
            <person name="Landsman D."/>
            <person name="Jordan I.K."/>
            <person name="Marino-Ramirez L."/>
        </authorList>
    </citation>
    <scope>NUCLEOTIDE SEQUENCE [LARGE SCALE GENOMIC DNA]</scope>
    <source>
        <strain evidence="2 3">CECT 3035</strain>
    </source>
</reference>
<feature type="compositionally biased region" description="Basic and acidic residues" evidence="1">
    <location>
        <begin position="13"/>
        <end position="34"/>
    </location>
</feature>
<feature type="region of interest" description="Disordered" evidence="1">
    <location>
        <begin position="1"/>
        <end position="34"/>
    </location>
</feature>
<protein>
    <submittedName>
        <fullName evidence="2">PhiRv2 prophage protein</fullName>
    </submittedName>
</protein>
<dbReference type="eggNOG" id="ENOG5031QDK">
    <property type="taxonomic scope" value="Bacteria"/>
</dbReference>
<proteinExistence type="predicted"/>
<evidence type="ECO:0000313" key="2">
    <source>
        <dbReference type="EMBL" id="EJO88067.1"/>
    </source>
</evidence>
<comment type="caution">
    <text evidence="2">The sequence shown here is derived from an EMBL/GenBank/DDBJ whole genome shotgun (WGS) entry which is preliminary data.</text>
</comment>
<dbReference type="GeneID" id="99574299"/>